<dbReference type="InterPro" id="IPR022927">
    <property type="entry name" value="RppH"/>
</dbReference>
<dbReference type="GO" id="GO:0016787">
    <property type="term" value="F:hydrolase activity"/>
    <property type="evidence" value="ECO:0007669"/>
    <property type="project" value="UniProtKB-KW"/>
</dbReference>
<evidence type="ECO:0000256" key="3">
    <source>
        <dbReference type="HAMAP-Rule" id="MF_00298"/>
    </source>
</evidence>
<proteinExistence type="inferred from homology"/>
<dbReference type="RefSeq" id="WP_254745705.1">
    <property type="nucleotide sequence ID" value="NZ_JANCLU010000025.1"/>
</dbReference>
<accession>A0ABT1LGR2</accession>
<dbReference type="EC" id="3.6.1.-" evidence="3"/>
<dbReference type="EMBL" id="JANCLU010000025">
    <property type="protein sequence ID" value="MCP8940692.1"/>
    <property type="molecule type" value="Genomic_DNA"/>
</dbReference>
<feature type="short sequence motif" description="Nudix box" evidence="3">
    <location>
        <begin position="59"/>
        <end position="80"/>
    </location>
</feature>
<feature type="domain" description="Nudix hydrolase" evidence="4">
    <location>
        <begin position="18"/>
        <end position="171"/>
    </location>
</feature>
<comment type="caution">
    <text evidence="5">The sequence shown here is derived from an EMBL/GenBank/DDBJ whole genome shotgun (WGS) entry which is preliminary data.</text>
</comment>
<name>A0ABT1LGR2_9HYPH</name>
<keyword evidence="6" id="KW-1185">Reference proteome</keyword>
<dbReference type="PANTHER" id="PTHR11839:SF22">
    <property type="entry name" value="NUDIX HYDROLASE 26, CHLOROPLASTIC"/>
    <property type="match status" value="1"/>
</dbReference>
<dbReference type="Gene3D" id="3.90.79.10">
    <property type="entry name" value="Nucleoside Triphosphate Pyrophosphohydrolase"/>
    <property type="match status" value="1"/>
</dbReference>
<dbReference type="SUPFAM" id="SSF55811">
    <property type="entry name" value="Nudix"/>
    <property type="match status" value="1"/>
</dbReference>
<dbReference type="Proteomes" id="UP001205890">
    <property type="component" value="Unassembled WGS sequence"/>
</dbReference>
<evidence type="ECO:0000256" key="1">
    <source>
        <dbReference type="ARBA" id="ARBA00001946"/>
    </source>
</evidence>
<comment type="cofactor">
    <cofactor evidence="1">
        <name>Mg(2+)</name>
        <dbReference type="ChEBI" id="CHEBI:18420"/>
    </cofactor>
</comment>
<protein>
    <recommendedName>
        <fullName evidence="3">RNA pyrophosphohydrolase</fullName>
        <ecNumber evidence="3">3.6.1.-</ecNumber>
    </recommendedName>
    <alternativeName>
        <fullName evidence="3">(Di)nucleoside polyphosphate hydrolase</fullName>
    </alternativeName>
</protein>
<dbReference type="CDD" id="cd03671">
    <property type="entry name" value="NUDIX_Ap4A_hydrolase_plant_like"/>
    <property type="match status" value="1"/>
</dbReference>
<dbReference type="InterPro" id="IPR020084">
    <property type="entry name" value="NUDIX_hydrolase_CS"/>
</dbReference>
<evidence type="ECO:0000313" key="6">
    <source>
        <dbReference type="Proteomes" id="UP001205890"/>
    </source>
</evidence>
<dbReference type="NCBIfam" id="NF001938">
    <property type="entry name" value="PRK00714.1-5"/>
    <property type="match status" value="1"/>
</dbReference>
<comment type="function">
    <text evidence="3">Accelerates the degradation of transcripts by removing pyrophosphate from the 5'-end of triphosphorylated RNA, leading to a more labile monophosphorylated state that can stimulate subsequent ribonuclease cleavage.</text>
</comment>
<dbReference type="PROSITE" id="PS51462">
    <property type="entry name" value="NUDIX"/>
    <property type="match status" value="1"/>
</dbReference>
<sequence>MSTKDRKGAPAARAEDLPYRPCVGVALINRAGLVFVGRRKKEAGPEHVDATHAWQMPQGGIDEGEDPYAAALRELAEETNVTSVSKLGETAGWLTYDLPPEIVGIAWKGRYRGQKQKWFALRFEGEDSEIDIAAPAGGHKPEFDAWRWERMEALPGLIIPFKRPVYEGVVAAFRRFGA</sequence>
<dbReference type="Pfam" id="PF00293">
    <property type="entry name" value="NUDIX"/>
    <property type="match status" value="1"/>
</dbReference>
<dbReference type="PROSITE" id="PS00893">
    <property type="entry name" value="NUDIX_BOX"/>
    <property type="match status" value="1"/>
</dbReference>
<evidence type="ECO:0000313" key="5">
    <source>
        <dbReference type="EMBL" id="MCP8940692.1"/>
    </source>
</evidence>
<dbReference type="InterPro" id="IPR000086">
    <property type="entry name" value="NUDIX_hydrolase_dom"/>
</dbReference>
<reference evidence="5 6" key="1">
    <citation type="submission" date="2022-07" db="EMBL/GenBank/DDBJ databases">
        <authorList>
            <person name="Li W.-J."/>
            <person name="Deng Q.-Q."/>
        </authorList>
    </citation>
    <scope>NUCLEOTIDE SEQUENCE [LARGE SCALE GENOMIC DNA]</scope>
    <source>
        <strain evidence="5 6">SYSU M60028</strain>
    </source>
</reference>
<gene>
    <name evidence="3" type="primary">rppH</name>
    <name evidence="3" type="synonym">nudH</name>
    <name evidence="5" type="ORF">NK718_19370</name>
</gene>
<dbReference type="InterPro" id="IPR015797">
    <property type="entry name" value="NUDIX_hydrolase-like_dom_sf"/>
</dbReference>
<comment type="cofactor">
    <cofactor evidence="3">
        <name>a divalent metal cation</name>
        <dbReference type="ChEBI" id="CHEBI:60240"/>
    </cofactor>
</comment>
<comment type="similarity">
    <text evidence="3">Belongs to the Nudix hydrolase family. RppH subfamily.</text>
</comment>
<keyword evidence="2 3" id="KW-0378">Hydrolase</keyword>
<organism evidence="5 6">
    <name type="scientific">Alsobacter ponti</name>
    <dbReference type="NCBI Taxonomy" id="2962936"/>
    <lineage>
        <taxon>Bacteria</taxon>
        <taxon>Pseudomonadati</taxon>
        <taxon>Pseudomonadota</taxon>
        <taxon>Alphaproteobacteria</taxon>
        <taxon>Hyphomicrobiales</taxon>
        <taxon>Alsobacteraceae</taxon>
        <taxon>Alsobacter</taxon>
    </lineage>
</organism>
<dbReference type="HAMAP" id="MF_00298">
    <property type="entry name" value="Nudix_RppH"/>
    <property type="match status" value="1"/>
</dbReference>
<evidence type="ECO:0000259" key="4">
    <source>
        <dbReference type="PROSITE" id="PS51462"/>
    </source>
</evidence>
<dbReference type="PANTHER" id="PTHR11839">
    <property type="entry name" value="UDP/ADP-SUGAR PYROPHOSPHATASE"/>
    <property type="match status" value="1"/>
</dbReference>
<evidence type="ECO:0000256" key="2">
    <source>
        <dbReference type="ARBA" id="ARBA00022801"/>
    </source>
</evidence>